<dbReference type="NCBIfam" id="NF006847">
    <property type="entry name" value="PRK09358.1-2"/>
    <property type="match status" value="1"/>
</dbReference>
<keyword evidence="7" id="KW-0546">Nucleotide metabolism</keyword>
<protein>
    <recommendedName>
        <fullName evidence="3">adenosine deaminase</fullName>
        <ecNumber evidence="3">3.5.4.4</ecNumber>
    </recommendedName>
</protein>
<comment type="cofactor">
    <cofactor evidence="1">
        <name>Zn(2+)</name>
        <dbReference type="ChEBI" id="CHEBI:29105"/>
    </cofactor>
</comment>
<keyword evidence="5 10" id="KW-0378">Hydrolase</keyword>
<evidence type="ECO:0000256" key="2">
    <source>
        <dbReference type="ARBA" id="ARBA00006676"/>
    </source>
</evidence>
<accession>A0A5J6ZBC2</accession>
<evidence type="ECO:0000256" key="1">
    <source>
        <dbReference type="ARBA" id="ARBA00001947"/>
    </source>
</evidence>
<dbReference type="EMBL" id="CP045032">
    <property type="protein sequence ID" value="QFQ03013.1"/>
    <property type="molecule type" value="Genomic_DNA"/>
</dbReference>
<dbReference type="InterPro" id="IPR006330">
    <property type="entry name" value="Ado/ade_deaminase"/>
</dbReference>
<evidence type="ECO:0000259" key="9">
    <source>
        <dbReference type="Pfam" id="PF00962"/>
    </source>
</evidence>
<dbReference type="OrthoDB" id="9779574at2"/>
<name>A0A5J6ZBC2_9CORY</name>
<dbReference type="PANTHER" id="PTHR11409:SF43">
    <property type="entry name" value="ADENOSINE DEAMINASE"/>
    <property type="match status" value="1"/>
</dbReference>
<feature type="domain" description="Adenosine deaminase" evidence="9">
    <location>
        <begin position="11"/>
        <end position="352"/>
    </location>
</feature>
<keyword evidence="6" id="KW-0862">Zinc</keyword>
<proteinExistence type="inferred from homology"/>
<dbReference type="KEGG" id="cuo:CUROG_08325"/>
<dbReference type="AlphaFoldDB" id="A0A5J6ZBC2"/>
<comment type="similarity">
    <text evidence="2">Belongs to the metallo-dependent hydrolases superfamily. Adenosine and AMP deaminases family.</text>
</comment>
<evidence type="ECO:0000256" key="6">
    <source>
        <dbReference type="ARBA" id="ARBA00022833"/>
    </source>
</evidence>
<dbReference type="GO" id="GO:0006154">
    <property type="term" value="P:adenosine catabolic process"/>
    <property type="evidence" value="ECO:0007669"/>
    <property type="project" value="TreeGrafter"/>
</dbReference>
<evidence type="ECO:0000256" key="8">
    <source>
        <dbReference type="SAM" id="MobiDB-lite"/>
    </source>
</evidence>
<gene>
    <name evidence="10" type="primary">add2</name>
    <name evidence="10" type="ORF">CUROG_08325</name>
</gene>
<keyword evidence="11" id="KW-1185">Reference proteome</keyword>
<reference evidence="11" key="1">
    <citation type="submission" date="2019-10" db="EMBL/GenBank/DDBJ databases">
        <title>Complete genome sequence of Corynebacterium urogenitalis DSM 108747, isolated from the genital tract of a cow.</title>
        <authorList>
            <person name="Ruckert C."/>
            <person name="Ballas P."/>
            <person name="Wagener K."/>
            <person name="Drillich M."/>
            <person name="Kaempfer P."/>
            <person name="Busse H.-J."/>
            <person name="Ehling-Schulz M."/>
        </authorList>
    </citation>
    <scope>NUCLEOTIDE SEQUENCE [LARGE SCALE GENOMIC DNA]</scope>
    <source>
        <strain evidence="11">LMM 1652</strain>
    </source>
</reference>
<dbReference type="InterPro" id="IPR032466">
    <property type="entry name" value="Metal_Hydrolase"/>
</dbReference>
<evidence type="ECO:0000313" key="10">
    <source>
        <dbReference type="EMBL" id="QFQ03013.1"/>
    </source>
</evidence>
<dbReference type="Gene3D" id="3.20.20.140">
    <property type="entry name" value="Metal-dependent hydrolases"/>
    <property type="match status" value="1"/>
</dbReference>
<dbReference type="Pfam" id="PF00962">
    <property type="entry name" value="A_deaminase"/>
    <property type="match status" value="1"/>
</dbReference>
<dbReference type="GO" id="GO:0009117">
    <property type="term" value="P:nucleotide metabolic process"/>
    <property type="evidence" value="ECO:0007669"/>
    <property type="project" value="UniProtKB-KW"/>
</dbReference>
<dbReference type="RefSeq" id="WP_151903308.1">
    <property type="nucleotide sequence ID" value="NZ_CP045032.1"/>
</dbReference>
<dbReference type="GO" id="GO:0043103">
    <property type="term" value="P:hypoxanthine salvage"/>
    <property type="evidence" value="ECO:0007669"/>
    <property type="project" value="TreeGrafter"/>
</dbReference>
<dbReference type="FunFam" id="3.20.20.140:FF:000020">
    <property type="entry name" value="Adenosine deaminase"/>
    <property type="match status" value="1"/>
</dbReference>
<feature type="region of interest" description="Disordered" evidence="8">
    <location>
        <begin position="417"/>
        <end position="446"/>
    </location>
</feature>
<dbReference type="EC" id="3.5.4.4" evidence="3"/>
<evidence type="ECO:0000256" key="5">
    <source>
        <dbReference type="ARBA" id="ARBA00022801"/>
    </source>
</evidence>
<feature type="compositionally biased region" description="Acidic residues" evidence="8">
    <location>
        <begin position="422"/>
        <end position="437"/>
    </location>
</feature>
<dbReference type="GO" id="GO:0004000">
    <property type="term" value="F:adenosine deaminase activity"/>
    <property type="evidence" value="ECO:0007669"/>
    <property type="project" value="TreeGrafter"/>
</dbReference>
<sequence length="446" mass="48868">MIDSNVIARLPKVELHDHLDGGLRPSTIVELAEKIGHTLPTTDPAELEQWFYDAANSGDLPTYLTTFDHTTAVMQTRESLIRVTREAVEDLAADNVCYAELRYAPEQHLKDGLSLQEVVEATVEGVKEGERLVSEQGKRIHVRLIICAMRHADRATEIAQLTVDNFGDHTPGEGYVVGFDIAGAEAGFPASNHSEAFDLLRANLVPFTIHAGEAAGPESMKDALAQGARRIGHGVRIYEDFDATMSGLELGPIAQAVRDQRIPLEICPTSNTQTGVADEIADHPFNLLYEMGFVCTINTDNRLVSGTTMSREFEVLAEAFDLEYWQLLEMTTNALEHAFCSSPLREDLERNVIYPAYAELGEHFGAETAGEEEDGAEMSGALGALHNHSHAHGHMHGMEGQEQMELSMENLKAELEQLGLSLDDEDDADDDMADGEGEAGQPSEEK</sequence>
<evidence type="ECO:0000256" key="7">
    <source>
        <dbReference type="ARBA" id="ARBA00023080"/>
    </source>
</evidence>
<dbReference type="InterPro" id="IPR001365">
    <property type="entry name" value="A_deaminase_dom"/>
</dbReference>
<organism evidence="10 11">
    <name type="scientific">Corynebacterium urogenitale</name>
    <dbReference type="NCBI Taxonomy" id="2487892"/>
    <lineage>
        <taxon>Bacteria</taxon>
        <taxon>Bacillati</taxon>
        <taxon>Actinomycetota</taxon>
        <taxon>Actinomycetes</taxon>
        <taxon>Mycobacteriales</taxon>
        <taxon>Corynebacteriaceae</taxon>
        <taxon>Corynebacterium</taxon>
    </lineage>
</organism>
<dbReference type="PANTHER" id="PTHR11409">
    <property type="entry name" value="ADENOSINE DEAMINASE"/>
    <property type="match status" value="1"/>
</dbReference>
<dbReference type="GO" id="GO:0046872">
    <property type="term" value="F:metal ion binding"/>
    <property type="evidence" value="ECO:0007669"/>
    <property type="project" value="UniProtKB-KW"/>
</dbReference>
<evidence type="ECO:0000256" key="3">
    <source>
        <dbReference type="ARBA" id="ARBA00012784"/>
    </source>
</evidence>
<evidence type="ECO:0000313" key="11">
    <source>
        <dbReference type="Proteomes" id="UP000326711"/>
    </source>
</evidence>
<dbReference type="SUPFAM" id="SSF51556">
    <property type="entry name" value="Metallo-dependent hydrolases"/>
    <property type="match status" value="1"/>
</dbReference>
<dbReference type="Proteomes" id="UP000326711">
    <property type="component" value="Chromosome"/>
</dbReference>
<evidence type="ECO:0000256" key="4">
    <source>
        <dbReference type="ARBA" id="ARBA00022723"/>
    </source>
</evidence>
<keyword evidence="4" id="KW-0479">Metal-binding</keyword>
<dbReference type="GO" id="GO:0046103">
    <property type="term" value="P:inosine biosynthetic process"/>
    <property type="evidence" value="ECO:0007669"/>
    <property type="project" value="TreeGrafter"/>
</dbReference>
<dbReference type="GO" id="GO:0005829">
    <property type="term" value="C:cytosol"/>
    <property type="evidence" value="ECO:0007669"/>
    <property type="project" value="TreeGrafter"/>
</dbReference>
<dbReference type="NCBIfam" id="TIGR01430">
    <property type="entry name" value="aden_deam"/>
    <property type="match status" value="1"/>
</dbReference>